<dbReference type="SUPFAM" id="SSF52172">
    <property type="entry name" value="CheY-like"/>
    <property type="match status" value="1"/>
</dbReference>
<dbReference type="CDD" id="cd17535">
    <property type="entry name" value="REC_NarL-like"/>
    <property type="match status" value="1"/>
</dbReference>
<dbReference type="GO" id="GO:0000160">
    <property type="term" value="P:phosphorelay signal transduction system"/>
    <property type="evidence" value="ECO:0007669"/>
    <property type="project" value="InterPro"/>
</dbReference>
<evidence type="ECO:0000313" key="11">
    <source>
        <dbReference type="Proteomes" id="UP000309594"/>
    </source>
</evidence>
<evidence type="ECO:0000313" key="9">
    <source>
        <dbReference type="EMBL" id="TKC56202.1"/>
    </source>
</evidence>
<dbReference type="InterPro" id="IPR000792">
    <property type="entry name" value="Tscrpt_reg_LuxR_C"/>
</dbReference>
<dbReference type="GO" id="GO:0006355">
    <property type="term" value="P:regulation of DNA-templated transcription"/>
    <property type="evidence" value="ECO:0007669"/>
    <property type="project" value="InterPro"/>
</dbReference>
<name>A0A4R0MZD3_9SPHI</name>
<keyword evidence="10" id="KW-1185">Reference proteome</keyword>
<dbReference type="SMART" id="SM00421">
    <property type="entry name" value="HTH_LUXR"/>
    <property type="match status" value="1"/>
</dbReference>
<evidence type="ECO:0000259" key="6">
    <source>
        <dbReference type="PROSITE" id="PS50043"/>
    </source>
</evidence>
<evidence type="ECO:0000313" key="10">
    <source>
        <dbReference type="Proteomes" id="UP000291117"/>
    </source>
</evidence>
<keyword evidence="1 5" id="KW-0597">Phosphoprotein</keyword>
<evidence type="ECO:0000256" key="4">
    <source>
        <dbReference type="ARBA" id="ARBA00023163"/>
    </source>
</evidence>
<evidence type="ECO:0000256" key="5">
    <source>
        <dbReference type="PROSITE-ProRule" id="PRU00169"/>
    </source>
</evidence>
<keyword evidence="4" id="KW-0804">Transcription</keyword>
<evidence type="ECO:0000256" key="3">
    <source>
        <dbReference type="ARBA" id="ARBA00023125"/>
    </source>
</evidence>
<dbReference type="PROSITE" id="PS50043">
    <property type="entry name" value="HTH_LUXR_2"/>
    <property type="match status" value="1"/>
</dbReference>
<comment type="caution">
    <text evidence="8">The sequence shown here is derived from an EMBL/GenBank/DDBJ whole genome shotgun (WGS) entry which is preliminary data.</text>
</comment>
<dbReference type="InterPro" id="IPR001789">
    <property type="entry name" value="Sig_transdc_resp-reg_receiver"/>
</dbReference>
<dbReference type="Proteomes" id="UP000309594">
    <property type="component" value="Unassembled WGS sequence"/>
</dbReference>
<dbReference type="InterPro" id="IPR011006">
    <property type="entry name" value="CheY-like_superfamily"/>
</dbReference>
<protein>
    <submittedName>
        <fullName evidence="8">Response regulator transcription factor</fullName>
    </submittedName>
</protein>
<keyword evidence="3" id="KW-0238">DNA-binding</keyword>
<accession>A0A4R0MZD3</accession>
<dbReference type="CDD" id="cd06170">
    <property type="entry name" value="LuxR_C_like"/>
    <property type="match status" value="1"/>
</dbReference>
<feature type="domain" description="HTH luxR-type" evidence="6">
    <location>
        <begin position="147"/>
        <end position="212"/>
    </location>
</feature>
<feature type="modified residue" description="4-aspartylphosphate" evidence="5">
    <location>
        <position position="55"/>
    </location>
</feature>
<dbReference type="Pfam" id="PF00072">
    <property type="entry name" value="Response_reg"/>
    <property type="match status" value="1"/>
</dbReference>
<sequence length="215" mass="24298">MISIVLADDHSIVRSGLKKLVEQPGNIKVIKECANGLEVLEFVKTGEKIDIVISDLNMPEMNGTELTIALQRLDPSIKVIILSMYDDLNHVSTAFNAGANAYLLKSADTEELEFAVKMVNKNRKYMGIELIEKLIKFQINHLCQDQEPKNLSQYSERELQVLELIAEGLTNNEISNKLFLSKRTIEGHRQSLLQKTSQNNTASLIRYAIKNRLIT</sequence>
<evidence type="ECO:0000256" key="2">
    <source>
        <dbReference type="ARBA" id="ARBA00023015"/>
    </source>
</evidence>
<dbReference type="InterPro" id="IPR039420">
    <property type="entry name" value="WalR-like"/>
</dbReference>
<proteinExistence type="predicted"/>
<organism evidence="8 10">
    <name type="scientific">Pedobacter hiemivivus</name>
    <dbReference type="NCBI Taxonomy" id="2530454"/>
    <lineage>
        <taxon>Bacteria</taxon>
        <taxon>Pseudomonadati</taxon>
        <taxon>Bacteroidota</taxon>
        <taxon>Sphingobacteriia</taxon>
        <taxon>Sphingobacteriales</taxon>
        <taxon>Sphingobacteriaceae</taxon>
        <taxon>Pedobacter</taxon>
    </lineage>
</organism>
<dbReference type="SMART" id="SM00448">
    <property type="entry name" value="REC"/>
    <property type="match status" value="1"/>
</dbReference>
<reference evidence="9 11" key="2">
    <citation type="submission" date="2019-04" db="EMBL/GenBank/DDBJ databases">
        <title>Pedobacter sp. RP-1-16 sp. nov., isolated from Arctic soil.</title>
        <authorList>
            <person name="Dahal R.H."/>
            <person name="Kim D.-U."/>
        </authorList>
    </citation>
    <scope>NUCLEOTIDE SEQUENCE [LARGE SCALE GENOMIC DNA]</scope>
    <source>
        <strain evidence="9 11">RP-1-16</strain>
    </source>
</reference>
<gene>
    <name evidence="8" type="ORF">EZ444_18530</name>
    <name evidence="9" type="ORF">FBD94_23405</name>
</gene>
<reference evidence="8 10" key="1">
    <citation type="submission" date="2019-02" db="EMBL/GenBank/DDBJ databases">
        <title>Pedobacter sp. RP-3-8 sp. nov., isolated from Arctic soil.</title>
        <authorList>
            <person name="Dahal R.H."/>
        </authorList>
    </citation>
    <scope>NUCLEOTIDE SEQUENCE [LARGE SCALE GENOMIC DNA]</scope>
    <source>
        <strain evidence="8 10">RP-3-8</strain>
    </source>
</reference>
<dbReference type="EMBL" id="SWDX01000013">
    <property type="protein sequence ID" value="TKC56202.1"/>
    <property type="molecule type" value="Genomic_DNA"/>
</dbReference>
<dbReference type="RefSeq" id="WP_131610634.1">
    <property type="nucleotide sequence ID" value="NZ_SJSM01000013.1"/>
</dbReference>
<evidence type="ECO:0000313" key="8">
    <source>
        <dbReference type="EMBL" id="TCC92731.1"/>
    </source>
</evidence>
<dbReference type="AlphaFoldDB" id="A0A4R0MZD3"/>
<dbReference type="Pfam" id="PF00196">
    <property type="entry name" value="GerE"/>
    <property type="match status" value="1"/>
</dbReference>
<keyword evidence="2" id="KW-0805">Transcription regulation</keyword>
<dbReference type="OrthoDB" id="9797341at2"/>
<dbReference type="GO" id="GO:0003677">
    <property type="term" value="F:DNA binding"/>
    <property type="evidence" value="ECO:0007669"/>
    <property type="project" value="UniProtKB-KW"/>
</dbReference>
<dbReference type="PANTHER" id="PTHR43214:SF41">
    <property type="entry name" value="NITRATE_NITRITE RESPONSE REGULATOR PROTEIN NARP"/>
    <property type="match status" value="1"/>
</dbReference>
<dbReference type="Proteomes" id="UP000291117">
    <property type="component" value="Unassembled WGS sequence"/>
</dbReference>
<feature type="domain" description="Response regulatory" evidence="7">
    <location>
        <begin position="3"/>
        <end position="120"/>
    </location>
</feature>
<dbReference type="PROSITE" id="PS50110">
    <property type="entry name" value="RESPONSE_REGULATORY"/>
    <property type="match status" value="1"/>
</dbReference>
<dbReference type="EMBL" id="SJSM01000013">
    <property type="protein sequence ID" value="TCC92731.1"/>
    <property type="molecule type" value="Genomic_DNA"/>
</dbReference>
<dbReference type="PROSITE" id="PS00622">
    <property type="entry name" value="HTH_LUXR_1"/>
    <property type="match status" value="1"/>
</dbReference>
<dbReference type="Gene3D" id="3.40.50.2300">
    <property type="match status" value="1"/>
</dbReference>
<accession>A0A4U1G5W3</accession>
<dbReference type="InterPro" id="IPR058245">
    <property type="entry name" value="NreC/VraR/RcsB-like_REC"/>
</dbReference>
<evidence type="ECO:0000256" key="1">
    <source>
        <dbReference type="ARBA" id="ARBA00022553"/>
    </source>
</evidence>
<dbReference type="PRINTS" id="PR00038">
    <property type="entry name" value="HTHLUXR"/>
</dbReference>
<evidence type="ECO:0000259" key="7">
    <source>
        <dbReference type="PROSITE" id="PS50110"/>
    </source>
</evidence>
<dbReference type="PANTHER" id="PTHR43214">
    <property type="entry name" value="TWO-COMPONENT RESPONSE REGULATOR"/>
    <property type="match status" value="1"/>
</dbReference>